<dbReference type="Proteomes" id="UP000001555">
    <property type="component" value="Unassembled WGS sequence"/>
</dbReference>
<dbReference type="VEuPathDB" id="VectorBase:ISCI022467"/>
<evidence type="ECO:0000313" key="1">
    <source>
        <dbReference type="EnsemblMetazoa" id="ISCW022467-PA"/>
    </source>
</evidence>
<dbReference type="InterPro" id="IPR013087">
    <property type="entry name" value="Znf_C2H2_type"/>
</dbReference>
<dbReference type="EnsemblMetazoa" id="ISCW022467-RA">
    <property type="protein sequence ID" value="ISCW022467-PA"/>
    <property type="gene ID" value="ISCW022467"/>
</dbReference>
<dbReference type="SUPFAM" id="SSF57667">
    <property type="entry name" value="beta-beta-alpha zinc fingers"/>
    <property type="match status" value="1"/>
</dbReference>
<proteinExistence type="predicted"/>
<dbReference type="Gene3D" id="3.30.160.60">
    <property type="entry name" value="Classic Zinc Finger"/>
    <property type="match status" value="1"/>
</dbReference>
<dbReference type="InParanoid" id="A0A1S4M1M6"/>
<sequence length="75" mass="8642">NGHVATVYAQMDAHIWLHAPLYQVAACPTTFVRFQIKSRLIGHKLSHSNKRPFKCPSCPKAFQTKNDVHTHIKRY</sequence>
<dbReference type="AlphaFoldDB" id="A0A1S4M1M6"/>
<dbReference type="EMBL" id="ABJB010029217">
    <property type="status" value="NOT_ANNOTATED_CDS"/>
    <property type="molecule type" value="Genomic_DNA"/>
</dbReference>
<name>A0A1S4M1M6_IXOSC</name>
<organism evidence="1 2">
    <name type="scientific">Ixodes scapularis</name>
    <name type="common">Black-legged tick</name>
    <name type="synonym">Deer tick</name>
    <dbReference type="NCBI Taxonomy" id="6945"/>
    <lineage>
        <taxon>Eukaryota</taxon>
        <taxon>Metazoa</taxon>
        <taxon>Ecdysozoa</taxon>
        <taxon>Arthropoda</taxon>
        <taxon>Chelicerata</taxon>
        <taxon>Arachnida</taxon>
        <taxon>Acari</taxon>
        <taxon>Parasitiformes</taxon>
        <taxon>Ixodida</taxon>
        <taxon>Ixodoidea</taxon>
        <taxon>Ixodidae</taxon>
        <taxon>Ixodinae</taxon>
        <taxon>Ixodes</taxon>
    </lineage>
</organism>
<protein>
    <submittedName>
        <fullName evidence="1">Uncharacterized protein</fullName>
    </submittedName>
</protein>
<reference evidence="2" key="1">
    <citation type="submission" date="2008-03" db="EMBL/GenBank/DDBJ databases">
        <title>Annotation of Ixodes scapularis.</title>
        <authorList>
            <consortium name="Ixodes scapularis Genome Project Consortium"/>
            <person name="Caler E."/>
            <person name="Hannick L.I."/>
            <person name="Bidwell S."/>
            <person name="Joardar V."/>
            <person name="Thiagarajan M."/>
            <person name="Amedeo P."/>
            <person name="Galinsky K.J."/>
            <person name="Schobel S."/>
            <person name="Inman J."/>
            <person name="Hostetler J."/>
            <person name="Miller J."/>
            <person name="Hammond M."/>
            <person name="Megy K."/>
            <person name="Lawson D."/>
            <person name="Kodira C."/>
            <person name="Sutton G."/>
            <person name="Meyer J."/>
            <person name="Hill C.A."/>
            <person name="Birren B."/>
            <person name="Nene V."/>
            <person name="Collins F."/>
            <person name="Alarcon-Chaidez F."/>
            <person name="Wikel S."/>
            <person name="Strausberg R."/>
        </authorList>
    </citation>
    <scope>NUCLEOTIDE SEQUENCE [LARGE SCALE GENOMIC DNA]</scope>
    <source>
        <strain evidence="2">Wikel</strain>
    </source>
</reference>
<accession>A0A1S4M1M6</accession>
<reference evidence="1" key="2">
    <citation type="submission" date="2020-05" db="UniProtKB">
        <authorList>
            <consortium name="EnsemblMetazoa"/>
        </authorList>
    </citation>
    <scope>IDENTIFICATION</scope>
    <source>
        <strain evidence="1">wikel</strain>
    </source>
</reference>
<dbReference type="VEuPathDB" id="VectorBase:ISCW022467"/>
<dbReference type="InterPro" id="IPR036236">
    <property type="entry name" value="Znf_C2H2_sf"/>
</dbReference>
<evidence type="ECO:0000313" key="2">
    <source>
        <dbReference type="Proteomes" id="UP000001555"/>
    </source>
</evidence>
<dbReference type="PROSITE" id="PS50157">
    <property type="entry name" value="ZINC_FINGER_C2H2_2"/>
    <property type="match status" value="1"/>
</dbReference>
<dbReference type="EMBL" id="ABJB010724784">
    <property type="status" value="NOT_ANNOTATED_CDS"/>
    <property type="molecule type" value="Genomic_DNA"/>
</dbReference>
<keyword evidence="2" id="KW-1185">Reference proteome</keyword>